<comment type="caution">
    <text evidence="2">The sequence shown here is derived from an EMBL/GenBank/DDBJ whole genome shotgun (WGS) entry which is preliminary data.</text>
</comment>
<dbReference type="EMBL" id="VSWC01000132">
    <property type="protein sequence ID" value="KAA1079331.1"/>
    <property type="molecule type" value="Genomic_DNA"/>
</dbReference>
<reference evidence="2 3" key="1">
    <citation type="submission" date="2019-05" db="EMBL/GenBank/DDBJ databases">
        <title>Emergence of the Ug99 lineage of the wheat stem rust pathogen through somatic hybridization.</title>
        <authorList>
            <person name="Li F."/>
            <person name="Upadhyaya N.M."/>
            <person name="Sperschneider J."/>
            <person name="Matny O."/>
            <person name="Nguyen-Phuc H."/>
            <person name="Mago R."/>
            <person name="Raley C."/>
            <person name="Miller M.E."/>
            <person name="Silverstein K.A.T."/>
            <person name="Henningsen E."/>
            <person name="Hirsch C.D."/>
            <person name="Visser B."/>
            <person name="Pretorius Z.A."/>
            <person name="Steffenson B.J."/>
            <person name="Schwessinger B."/>
            <person name="Dodds P.N."/>
            <person name="Figueroa M."/>
        </authorList>
    </citation>
    <scope>NUCLEOTIDE SEQUENCE [LARGE SCALE GENOMIC DNA]</scope>
    <source>
        <strain evidence="2">21-0</strain>
    </source>
</reference>
<protein>
    <recommendedName>
        <fullName evidence="4">Secreted protein</fullName>
    </recommendedName>
</protein>
<name>A0A5B0MQY1_PUCGR</name>
<evidence type="ECO:0000256" key="1">
    <source>
        <dbReference type="SAM" id="SignalP"/>
    </source>
</evidence>
<evidence type="ECO:0000313" key="2">
    <source>
        <dbReference type="EMBL" id="KAA1079331.1"/>
    </source>
</evidence>
<keyword evidence="1" id="KW-0732">Signal</keyword>
<dbReference type="AlphaFoldDB" id="A0A5B0MQY1"/>
<gene>
    <name evidence="2" type="ORF">PGT21_008346</name>
</gene>
<evidence type="ECO:0000313" key="3">
    <source>
        <dbReference type="Proteomes" id="UP000324748"/>
    </source>
</evidence>
<feature type="chain" id="PRO_5022990965" description="Secreted protein" evidence="1">
    <location>
        <begin position="24"/>
        <end position="105"/>
    </location>
</feature>
<feature type="signal peptide" evidence="1">
    <location>
        <begin position="1"/>
        <end position="23"/>
    </location>
</feature>
<proteinExistence type="predicted"/>
<organism evidence="2 3">
    <name type="scientific">Puccinia graminis f. sp. tritici</name>
    <dbReference type="NCBI Taxonomy" id="56615"/>
    <lineage>
        <taxon>Eukaryota</taxon>
        <taxon>Fungi</taxon>
        <taxon>Dikarya</taxon>
        <taxon>Basidiomycota</taxon>
        <taxon>Pucciniomycotina</taxon>
        <taxon>Pucciniomycetes</taxon>
        <taxon>Pucciniales</taxon>
        <taxon>Pucciniaceae</taxon>
        <taxon>Puccinia</taxon>
    </lineage>
</organism>
<dbReference type="Proteomes" id="UP000324748">
    <property type="component" value="Unassembled WGS sequence"/>
</dbReference>
<accession>A0A5B0MQY1</accession>
<keyword evidence="3" id="KW-1185">Reference proteome</keyword>
<evidence type="ECO:0008006" key="4">
    <source>
        <dbReference type="Google" id="ProtNLM"/>
    </source>
</evidence>
<sequence length="105" mass="12160">MSVFPLFILLGVLITQFLNLKFCRQYQDIHNQIILIRIRSFPNPSPLILGSSDFPVQTKQVIEDEVPFCLYIRFRPYQCFISTASAANKTIDAHECGATDWFCWV</sequence>